<dbReference type="RefSeq" id="WP_012635790.1">
    <property type="nucleotide sequence ID" value="NC_011899.1"/>
</dbReference>
<feature type="domain" description="Uncharacterized protein TP-0789" evidence="1">
    <location>
        <begin position="77"/>
        <end position="260"/>
    </location>
</feature>
<dbReference type="STRING" id="373903.Hore_08460"/>
<protein>
    <recommendedName>
        <fullName evidence="1">Uncharacterized protein TP-0789 domain-containing protein</fullName>
    </recommendedName>
</protein>
<dbReference type="InterPro" id="IPR052944">
    <property type="entry name" value="Sporulation_related"/>
</dbReference>
<dbReference type="eggNOG" id="COG2834">
    <property type="taxonomic scope" value="Bacteria"/>
</dbReference>
<dbReference type="PANTHER" id="PTHR37507">
    <property type="entry name" value="SPORULATION PROTEIN YDCC"/>
    <property type="match status" value="1"/>
</dbReference>
<sequence>MFKKLTGGLLVLSFLVLFLGMGAVEVLALTGEEILGNLDETMKADNKIMEQEMILYTGSGSERNREVRVWNKIGEDGSEKMLLKFTAPANIAGTSFLIVDDDMWLYMPALGKVRRIAGSAKQGNFMGSDLTYEDMEALGSTGFKNDYIAKVTAEEEGNNGRVYQLELIPREGAGVAYSMLELIVDGSKWLPLEIKYYNQSGELEKVLTTSGHEKIEGRWTATRMEMENVIEGSRTVLKVKKVSFNEEIDNHIFTTRYLERGL</sequence>
<name>B8CWD4_HALOH</name>
<evidence type="ECO:0000313" key="2">
    <source>
        <dbReference type="EMBL" id="ACL69603.1"/>
    </source>
</evidence>
<reference evidence="2 3" key="1">
    <citation type="journal article" date="2009" name="PLoS ONE">
        <title>Genome analysis of the anaerobic thermohalophilic bacterium Halothermothrix orenii.</title>
        <authorList>
            <person name="Mavromatis K."/>
            <person name="Ivanova N."/>
            <person name="Anderson I."/>
            <person name="Lykidis A."/>
            <person name="Hooper S.D."/>
            <person name="Sun H."/>
            <person name="Kunin V."/>
            <person name="Lapidus A."/>
            <person name="Hugenholtz P."/>
            <person name="Patel B."/>
            <person name="Kyrpides N.C."/>
        </authorList>
    </citation>
    <scope>NUCLEOTIDE SEQUENCE [LARGE SCALE GENOMIC DNA]</scope>
    <source>
        <strain evidence="3">H 168 / OCM 544 / DSM 9562</strain>
    </source>
</reference>
<dbReference type="EMBL" id="CP001098">
    <property type="protein sequence ID" value="ACL69603.1"/>
    <property type="molecule type" value="Genomic_DNA"/>
</dbReference>
<dbReference type="HOGENOM" id="CLU_074356_1_0_9"/>
<dbReference type="AlphaFoldDB" id="B8CWD4"/>
<dbReference type="CDD" id="cd16329">
    <property type="entry name" value="LolA_like"/>
    <property type="match status" value="1"/>
</dbReference>
<organism evidence="2 3">
    <name type="scientific">Halothermothrix orenii (strain H 168 / OCM 544 / DSM 9562)</name>
    <dbReference type="NCBI Taxonomy" id="373903"/>
    <lineage>
        <taxon>Bacteria</taxon>
        <taxon>Bacillati</taxon>
        <taxon>Bacillota</taxon>
        <taxon>Clostridia</taxon>
        <taxon>Halanaerobiales</taxon>
        <taxon>Halothermotrichaceae</taxon>
        <taxon>Halothermothrix</taxon>
    </lineage>
</organism>
<keyword evidence="3" id="KW-1185">Reference proteome</keyword>
<dbReference type="Proteomes" id="UP000000719">
    <property type="component" value="Chromosome"/>
</dbReference>
<dbReference type="PANTHER" id="PTHR37507:SF2">
    <property type="entry name" value="SPORULATION PROTEIN YDCC"/>
    <property type="match status" value="1"/>
</dbReference>
<gene>
    <name evidence="2" type="ordered locus">Hore_08460</name>
</gene>
<evidence type="ECO:0000313" key="3">
    <source>
        <dbReference type="Proteomes" id="UP000000719"/>
    </source>
</evidence>
<accession>B8CWD4</accession>
<dbReference type="InterPro" id="IPR033399">
    <property type="entry name" value="TP_0789-like"/>
</dbReference>
<dbReference type="Pfam" id="PF17131">
    <property type="entry name" value="LolA_like"/>
    <property type="match status" value="1"/>
</dbReference>
<evidence type="ECO:0000259" key="1">
    <source>
        <dbReference type="Pfam" id="PF17131"/>
    </source>
</evidence>
<dbReference type="Gene3D" id="2.50.20.10">
    <property type="entry name" value="Lipoprotein localisation LolA/LolB/LppX"/>
    <property type="match status" value="1"/>
</dbReference>
<proteinExistence type="predicted"/>
<dbReference type="KEGG" id="hor:Hore_08460"/>